<dbReference type="PANTHER" id="PTHR28625">
    <property type="entry name" value="PROTEIN PHOSPHATASE 1 REGULATORY SUBUNIT 35"/>
    <property type="match status" value="1"/>
</dbReference>
<gene>
    <name evidence="8" type="primary">PPP1R35</name>
</gene>
<dbReference type="PANTHER" id="PTHR28625:SF1">
    <property type="entry name" value="PROTEIN PHOSPHATASE 1 REGULATORY SUBUNIT 35"/>
    <property type="match status" value="1"/>
</dbReference>
<dbReference type="InterPro" id="IPR029135">
    <property type="entry name" value="PPP1R35_C"/>
</dbReference>
<dbReference type="GeneID" id="129340415"/>
<dbReference type="InterPro" id="IPR033590">
    <property type="entry name" value="PPP1R35"/>
</dbReference>
<dbReference type="GO" id="GO:0045724">
    <property type="term" value="P:positive regulation of cilium assembly"/>
    <property type="evidence" value="ECO:0007669"/>
    <property type="project" value="TreeGrafter"/>
</dbReference>
<evidence type="ECO:0000256" key="1">
    <source>
        <dbReference type="ARBA" id="ARBA00004114"/>
    </source>
</evidence>
<evidence type="ECO:0000256" key="4">
    <source>
        <dbReference type="ARBA" id="ARBA00029452"/>
    </source>
</evidence>
<proteinExistence type="inferred from homology"/>
<organism evidence="7 8">
    <name type="scientific">Eublepharis macularius</name>
    <name type="common">Leopard gecko</name>
    <name type="synonym">Cyrtodactylus macularius</name>
    <dbReference type="NCBI Taxonomy" id="481883"/>
    <lineage>
        <taxon>Eukaryota</taxon>
        <taxon>Metazoa</taxon>
        <taxon>Chordata</taxon>
        <taxon>Craniata</taxon>
        <taxon>Vertebrata</taxon>
        <taxon>Euteleostomi</taxon>
        <taxon>Lepidosauria</taxon>
        <taxon>Squamata</taxon>
        <taxon>Bifurcata</taxon>
        <taxon>Gekkota</taxon>
        <taxon>Eublepharidae</taxon>
        <taxon>Eublepharinae</taxon>
        <taxon>Eublepharis</taxon>
    </lineage>
</organism>
<evidence type="ECO:0000313" key="8">
    <source>
        <dbReference type="RefSeq" id="XP_054851179.1"/>
    </source>
</evidence>
<dbReference type="Pfam" id="PF15503">
    <property type="entry name" value="PPP1R35_C"/>
    <property type="match status" value="1"/>
</dbReference>
<protein>
    <submittedName>
        <fullName evidence="8">Protein phosphatase 1 regulatory subunit 35</fullName>
    </submittedName>
</protein>
<keyword evidence="3" id="KW-0206">Cytoskeleton</keyword>
<feature type="compositionally biased region" description="Low complexity" evidence="5">
    <location>
        <begin position="17"/>
        <end position="31"/>
    </location>
</feature>
<evidence type="ECO:0000256" key="3">
    <source>
        <dbReference type="ARBA" id="ARBA00023212"/>
    </source>
</evidence>
<comment type="similarity">
    <text evidence="4">Belongs to the PPP1R35 family.</text>
</comment>
<dbReference type="RefSeq" id="XP_054851179.1">
    <property type="nucleotide sequence ID" value="XM_054995204.1"/>
</dbReference>
<dbReference type="GO" id="GO:0005814">
    <property type="term" value="C:centriole"/>
    <property type="evidence" value="ECO:0007669"/>
    <property type="project" value="UniProtKB-SubCell"/>
</dbReference>
<feature type="region of interest" description="Disordered" evidence="5">
    <location>
        <begin position="1"/>
        <end position="100"/>
    </location>
</feature>
<evidence type="ECO:0000256" key="5">
    <source>
        <dbReference type="SAM" id="MobiDB-lite"/>
    </source>
</evidence>
<dbReference type="AlphaFoldDB" id="A0AA97LDC0"/>
<feature type="compositionally biased region" description="Basic and acidic residues" evidence="5">
    <location>
        <begin position="40"/>
        <end position="50"/>
    </location>
</feature>
<keyword evidence="2" id="KW-0963">Cytoplasm</keyword>
<accession>A0AA97LDC0</accession>
<reference evidence="8" key="1">
    <citation type="submission" date="2025-08" db="UniProtKB">
        <authorList>
            <consortium name="RefSeq"/>
        </authorList>
    </citation>
    <scope>IDENTIFICATION</scope>
    <source>
        <tissue evidence="8">Blood</tissue>
    </source>
</reference>
<dbReference type="GO" id="GO:0019902">
    <property type="term" value="F:phosphatase binding"/>
    <property type="evidence" value="ECO:0007669"/>
    <property type="project" value="InterPro"/>
</dbReference>
<dbReference type="CTD" id="221908"/>
<dbReference type="KEGG" id="emc:129340415"/>
<dbReference type="Proteomes" id="UP001190640">
    <property type="component" value="Chromosome 12"/>
</dbReference>
<comment type="subcellular location">
    <subcellularLocation>
        <location evidence="1">Cytoplasm</location>
        <location evidence="1">Cytoskeleton</location>
        <location evidence="1">Microtubule organizing center</location>
        <location evidence="1">Centrosome</location>
        <location evidence="1">Centriole</location>
    </subcellularLocation>
</comment>
<evidence type="ECO:0000313" key="7">
    <source>
        <dbReference type="Proteomes" id="UP001190640"/>
    </source>
</evidence>
<feature type="domain" description="Protein phosphatase 1 regulatory subunit 35 C-terminal" evidence="6">
    <location>
        <begin position="119"/>
        <end position="261"/>
    </location>
</feature>
<evidence type="ECO:0000259" key="6">
    <source>
        <dbReference type="Pfam" id="PF15503"/>
    </source>
</evidence>
<sequence length="267" mass="28836">MAAPPRHSGGREEEEAAAAAAESLPCAARAPLPAPPARPPRPDPRVRLTPERQGGAPAGGILRRCGPGRTRRRQVRFRLDSGEEEGGGPELPGQAAESLAGVLAREDWRPEPPRGLGAPVLHSSAALGAEVRAAREQAFDARQAARQRLRSSFVARCAAEARVGEGMNIPREQQLYQGLVSLQVPAEELVSSAVREKLALTGPRLPEARKEAACKGPDLLAFYDPEELFTETAFLDVEGLPPLEPKPRTRDAAATFVMYRKLRQWDS</sequence>
<dbReference type="GO" id="GO:1903724">
    <property type="term" value="P:positive regulation of centriole elongation"/>
    <property type="evidence" value="ECO:0007669"/>
    <property type="project" value="TreeGrafter"/>
</dbReference>
<name>A0AA97LDC0_EUBMA</name>
<evidence type="ECO:0000256" key="2">
    <source>
        <dbReference type="ARBA" id="ARBA00022490"/>
    </source>
</evidence>
<keyword evidence="7" id="KW-1185">Reference proteome</keyword>